<comment type="caution">
    <text evidence="2">The sequence shown here is derived from an EMBL/GenBank/DDBJ whole genome shotgun (WGS) entry which is preliminary data.</text>
</comment>
<keyword evidence="3" id="KW-1185">Reference proteome</keyword>
<dbReference type="InParanoid" id="A0A3N1HTP1"/>
<accession>A0A3N1HTP1</accession>
<dbReference type="RefSeq" id="WP_123378570.1">
    <property type="nucleotide sequence ID" value="NZ_RJKN01000001.1"/>
</dbReference>
<protein>
    <submittedName>
        <fullName evidence="2">Uncharacterized protein</fullName>
    </submittedName>
</protein>
<dbReference type="OrthoDB" id="101887at2"/>
<dbReference type="EMBL" id="RJKN01000001">
    <property type="protein sequence ID" value="ROP45894.1"/>
    <property type="molecule type" value="Genomic_DNA"/>
</dbReference>
<keyword evidence="1" id="KW-0472">Membrane</keyword>
<feature type="transmembrane region" description="Helical" evidence="1">
    <location>
        <begin position="63"/>
        <end position="82"/>
    </location>
</feature>
<feature type="transmembrane region" description="Helical" evidence="1">
    <location>
        <begin position="36"/>
        <end position="57"/>
    </location>
</feature>
<organism evidence="2 3">
    <name type="scientific">Pseudokineococcus lusitanus</name>
    <dbReference type="NCBI Taxonomy" id="763993"/>
    <lineage>
        <taxon>Bacteria</taxon>
        <taxon>Bacillati</taxon>
        <taxon>Actinomycetota</taxon>
        <taxon>Actinomycetes</taxon>
        <taxon>Kineosporiales</taxon>
        <taxon>Kineosporiaceae</taxon>
        <taxon>Pseudokineococcus</taxon>
    </lineage>
</organism>
<evidence type="ECO:0000256" key="1">
    <source>
        <dbReference type="SAM" id="Phobius"/>
    </source>
</evidence>
<evidence type="ECO:0000313" key="2">
    <source>
        <dbReference type="EMBL" id="ROP45894.1"/>
    </source>
</evidence>
<proteinExistence type="predicted"/>
<evidence type="ECO:0000313" key="3">
    <source>
        <dbReference type="Proteomes" id="UP000276232"/>
    </source>
</evidence>
<keyword evidence="1" id="KW-1133">Transmembrane helix</keyword>
<sequence>MAGGRSDDDDVRTGDGAVQVELDGLPTRSSLSTGRVARWSGPAMVLVGLLWLGVAVASSDDPLRPWLATGWVVLGVISTAAARRTRVELEPTGFRLCGWRRGRLRPWSSVHDVDPGNPRWSTPAELRLGDAGVGAVPLAAMSREQAEELRRRLHAARAGTGADA</sequence>
<reference evidence="2 3" key="1">
    <citation type="journal article" date="2015" name="Stand. Genomic Sci.">
        <title>Genomic Encyclopedia of Bacterial and Archaeal Type Strains, Phase III: the genomes of soil and plant-associated and newly described type strains.</title>
        <authorList>
            <person name="Whitman W.B."/>
            <person name="Woyke T."/>
            <person name="Klenk H.P."/>
            <person name="Zhou Y."/>
            <person name="Lilburn T.G."/>
            <person name="Beck B.J."/>
            <person name="De Vos P."/>
            <person name="Vandamme P."/>
            <person name="Eisen J.A."/>
            <person name="Garrity G."/>
            <person name="Hugenholtz P."/>
            <person name="Kyrpides N.C."/>
        </authorList>
    </citation>
    <scope>NUCLEOTIDE SEQUENCE [LARGE SCALE GENOMIC DNA]</scope>
    <source>
        <strain evidence="2 3">CECT 7306</strain>
    </source>
</reference>
<name>A0A3N1HTP1_9ACTN</name>
<dbReference type="AlphaFoldDB" id="A0A3N1HTP1"/>
<keyword evidence="1" id="KW-0812">Transmembrane</keyword>
<dbReference type="Proteomes" id="UP000276232">
    <property type="component" value="Unassembled WGS sequence"/>
</dbReference>
<gene>
    <name evidence="2" type="ORF">EDC03_0506</name>
</gene>